<proteinExistence type="predicted"/>
<dbReference type="Pfam" id="PF00196">
    <property type="entry name" value="GerE"/>
    <property type="match status" value="1"/>
</dbReference>
<dbReference type="CDD" id="cd06170">
    <property type="entry name" value="LuxR_C_like"/>
    <property type="match status" value="1"/>
</dbReference>
<dbReference type="RefSeq" id="WP_184089319.1">
    <property type="nucleotide sequence ID" value="NZ_JACIJF010000010.1"/>
</dbReference>
<dbReference type="PRINTS" id="PR00038">
    <property type="entry name" value="HTHLUXR"/>
</dbReference>
<dbReference type="InterPro" id="IPR011006">
    <property type="entry name" value="CheY-like_superfamily"/>
</dbReference>
<dbReference type="SMART" id="SM00448">
    <property type="entry name" value="REC"/>
    <property type="match status" value="1"/>
</dbReference>
<dbReference type="PANTHER" id="PTHR43214:SF43">
    <property type="entry name" value="TWO-COMPONENT RESPONSE REGULATOR"/>
    <property type="match status" value="1"/>
</dbReference>
<dbReference type="InterPro" id="IPR016032">
    <property type="entry name" value="Sig_transdc_resp-reg_C-effctor"/>
</dbReference>
<evidence type="ECO:0000256" key="1">
    <source>
        <dbReference type="ARBA" id="ARBA00022553"/>
    </source>
</evidence>
<evidence type="ECO:0000256" key="3">
    <source>
        <dbReference type="PROSITE-ProRule" id="PRU00169"/>
    </source>
</evidence>
<dbReference type="InterPro" id="IPR001789">
    <property type="entry name" value="Sig_transdc_resp-reg_receiver"/>
</dbReference>
<keyword evidence="1 3" id="KW-0597">Phosphoprotein</keyword>
<dbReference type="Proteomes" id="UP000527143">
    <property type="component" value="Unassembled WGS sequence"/>
</dbReference>
<dbReference type="GO" id="GO:0000160">
    <property type="term" value="P:phosphorelay signal transduction system"/>
    <property type="evidence" value="ECO:0007669"/>
    <property type="project" value="InterPro"/>
</dbReference>
<sequence>MTTAHTPIRILVADDHALIRLGVGAVVNLQSDMMLVGEATDGSEAVEAFRRLKPDVALIDLQMPNMDGLEAIAAIVSEFPSARLIVLTTYAGDAQALRAMRAGAAGYLLKSTLRKELLDVIRTVHSGEFHIPPEIANDIGRNAMRDALSEREIEVLRCIARGLPNKGAARELGVSEETVKAHVKSIFGKLNVADRTEAVTIAARRGILDLSPGSDAF</sequence>
<dbReference type="SMART" id="SM00421">
    <property type="entry name" value="HTH_LUXR"/>
    <property type="match status" value="1"/>
</dbReference>
<gene>
    <name evidence="6" type="ORF">FHT02_003073</name>
</gene>
<feature type="domain" description="HTH luxR-type" evidence="4">
    <location>
        <begin position="141"/>
        <end position="206"/>
    </location>
</feature>
<dbReference type="SUPFAM" id="SSF46894">
    <property type="entry name" value="C-terminal effector domain of the bipartite response regulators"/>
    <property type="match status" value="1"/>
</dbReference>
<dbReference type="EMBL" id="JACIJF010000010">
    <property type="protein sequence ID" value="MBB5711821.1"/>
    <property type="molecule type" value="Genomic_DNA"/>
</dbReference>
<dbReference type="InterPro" id="IPR039420">
    <property type="entry name" value="WalR-like"/>
</dbReference>
<evidence type="ECO:0000313" key="6">
    <source>
        <dbReference type="EMBL" id="MBB5711821.1"/>
    </source>
</evidence>
<keyword evidence="2 6" id="KW-0238">DNA-binding</keyword>
<dbReference type="Gene3D" id="3.40.50.2300">
    <property type="match status" value="1"/>
</dbReference>
<dbReference type="GO" id="GO:0006355">
    <property type="term" value="P:regulation of DNA-templated transcription"/>
    <property type="evidence" value="ECO:0007669"/>
    <property type="project" value="InterPro"/>
</dbReference>
<dbReference type="Pfam" id="PF00072">
    <property type="entry name" value="Response_reg"/>
    <property type="match status" value="1"/>
</dbReference>
<accession>A0A840YR21</accession>
<dbReference type="CDD" id="cd17535">
    <property type="entry name" value="REC_NarL-like"/>
    <property type="match status" value="1"/>
</dbReference>
<dbReference type="GO" id="GO:0003677">
    <property type="term" value="F:DNA binding"/>
    <property type="evidence" value="ECO:0007669"/>
    <property type="project" value="UniProtKB-KW"/>
</dbReference>
<dbReference type="PROSITE" id="PS50110">
    <property type="entry name" value="RESPONSE_REGULATORY"/>
    <property type="match status" value="1"/>
</dbReference>
<dbReference type="InterPro" id="IPR000792">
    <property type="entry name" value="Tscrpt_reg_LuxR_C"/>
</dbReference>
<dbReference type="InterPro" id="IPR058245">
    <property type="entry name" value="NreC/VraR/RcsB-like_REC"/>
</dbReference>
<feature type="domain" description="Response regulatory" evidence="5">
    <location>
        <begin position="9"/>
        <end position="125"/>
    </location>
</feature>
<feature type="modified residue" description="4-aspartylphosphate" evidence="3">
    <location>
        <position position="60"/>
    </location>
</feature>
<keyword evidence="7" id="KW-1185">Reference proteome</keyword>
<evidence type="ECO:0000259" key="4">
    <source>
        <dbReference type="PROSITE" id="PS50043"/>
    </source>
</evidence>
<comment type="caution">
    <text evidence="6">The sequence shown here is derived from an EMBL/GenBank/DDBJ whole genome shotgun (WGS) entry which is preliminary data.</text>
</comment>
<dbReference type="PANTHER" id="PTHR43214">
    <property type="entry name" value="TWO-COMPONENT RESPONSE REGULATOR"/>
    <property type="match status" value="1"/>
</dbReference>
<evidence type="ECO:0000313" key="7">
    <source>
        <dbReference type="Proteomes" id="UP000527143"/>
    </source>
</evidence>
<protein>
    <submittedName>
        <fullName evidence="6">DNA-binding NarL/FixJ family response regulator</fullName>
    </submittedName>
</protein>
<dbReference type="PROSITE" id="PS50043">
    <property type="entry name" value="HTH_LUXR_2"/>
    <property type="match status" value="1"/>
</dbReference>
<evidence type="ECO:0000256" key="2">
    <source>
        <dbReference type="ARBA" id="ARBA00023125"/>
    </source>
</evidence>
<evidence type="ECO:0000259" key="5">
    <source>
        <dbReference type="PROSITE" id="PS50110"/>
    </source>
</evidence>
<organism evidence="6 7">
    <name type="scientific">Sphingomonas xinjiangensis</name>
    <dbReference type="NCBI Taxonomy" id="643568"/>
    <lineage>
        <taxon>Bacteria</taxon>
        <taxon>Pseudomonadati</taxon>
        <taxon>Pseudomonadota</taxon>
        <taxon>Alphaproteobacteria</taxon>
        <taxon>Sphingomonadales</taxon>
        <taxon>Sphingomonadaceae</taxon>
        <taxon>Sphingomonas</taxon>
    </lineage>
</organism>
<name>A0A840YR21_9SPHN</name>
<dbReference type="AlphaFoldDB" id="A0A840YR21"/>
<reference evidence="6 7" key="1">
    <citation type="submission" date="2020-08" db="EMBL/GenBank/DDBJ databases">
        <title>Genomic Encyclopedia of Type Strains, Phase IV (KMG-IV): sequencing the most valuable type-strain genomes for metagenomic binning, comparative biology and taxonomic classification.</title>
        <authorList>
            <person name="Goeker M."/>
        </authorList>
    </citation>
    <scope>NUCLEOTIDE SEQUENCE [LARGE SCALE GENOMIC DNA]</scope>
    <source>
        <strain evidence="6 7">DSM 26736</strain>
    </source>
</reference>
<dbReference type="SUPFAM" id="SSF52172">
    <property type="entry name" value="CheY-like"/>
    <property type="match status" value="1"/>
</dbReference>